<comment type="subcellular location">
    <subcellularLocation>
        <location evidence="1">Nucleus</location>
    </subcellularLocation>
</comment>
<dbReference type="Pfam" id="PF09649">
    <property type="entry name" value="CHZ"/>
    <property type="match status" value="1"/>
</dbReference>
<feature type="compositionally biased region" description="Acidic residues" evidence="4">
    <location>
        <begin position="131"/>
        <end position="143"/>
    </location>
</feature>
<dbReference type="InterPro" id="IPR037647">
    <property type="entry name" value="HIRIP3"/>
</dbReference>
<evidence type="ECO:0000313" key="6">
    <source>
        <dbReference type="EMBL" id="JAU39588.1"/>
    </source>
</evidence>
<gene>
    <name evidence="6" type="ORF">LC_TR14228_c0_g1_i1_g.48915</name>
</gene>
<name>A0A1J3FD26_NOCCA</name>
<evidence type="ECO:0000259" key="5">
    <source>
        <dbReference type="SMART" id="SM01082"/>
    </source>
</evidence>
<feature type="region of interest" description="Disordered" evidence="4">
    <location>
        <begin position="240"/>
        <end position="272"/>
    </location>
</feature>
<evidence type="ECO:0000256" key="2">
    <source>
        <dbReference type="ARBA" id="ARBA00023186"/>
    </source>
</evidence>
<evidence type="ECO:0000256" key="1">
    <source>
        <dbReference type="ARBA" id="ARBA00004123"/>
    </source>
</evidence>
<keyword evidence="2" id="KW-0143">Chaperone</keyword>
<feature type="compositionally biased region" description="Acidic residues" evidence="4">
    <location>
        <begin position="84"/>
        <end position="101"/>
    </location>
</feature>
<organism evidence="6">
    <name type="scientific">Noccaea caerulescens</name>
    <name type="common">Alpine penny-cress</name>
    <name type="synonym">Thlaspi caerulescens</name>
    <dbReference type="NCBI Taxonomy" id="107243"/>
    <lineage>
        <taxon>Eukaryota</taxon>
        <taxon>Viridiplantae</taxon>
        <taxon>Streptophyta</taxon>
        <taxon>Embryophyta</taxon>
        <taxon>Tracheophyta</taxon>
        <taxon>Spermatophyta</taxon>
        <taxon>Magnoliopsida</taxon>
        <taxon>eudicotyledons</taxon>
        <taxon>Gunneridae</taxon>
        <taxon>Pentapetalae</taxon>
        <taxon>rosids</taxon>
        <taxon>malvids</taxon>
        <taxon>Brassicales</taxon>
        <taxon>Brassicaceae</taxon>
        <taxon>Coluteocarpeae</taxon>
        <taxon>Noccaea</taxon>
    </lineage>
</organism>
<proteinExistence type="predicted"/>
<dbReference type="InterPro" id="IPR019098">
    <property type="entry name" value="Histone_chaperone_domain_CHZ"/>
</dbReference>
<protein>
    <recommendedName>
        <fullName evidence="5">Histone chaperone domain-containing protein</fullName>
    </recommendedName>
</protein>
<dbReference type="PANTHER" id="PTHR15410">
    <property type="entry name" value="HIRA-INTERACTING PROTEIN 3"/>
    <property type="match status" value="1"/>
</dbReference>
<reference evidence="6" key="1">
    <citation type="submission" date="2016-07" db="EMBL/GenBank/DDBJ databases">
        <title>De novo transcriptome assembly of four accessions of the metal hyperaccumulator plant Noccaea caerulescens.</title>
        <authorList>
            <person name="Blande D."/>
            <person name="Halimaa P."/>
            <person name="Tervahauta A.I."/>
            <person name="Aarts M.G."/>
            <person name="Karenlampi S.O."/>
        </authorList>
    </citation>
    <scope>NUCLEOTIDE SEQUENCE</scope>
</reference>
<keyword evidence="3" id="KW-0539">Nucleus</keyword>
<dbReference type="PANTHER" id="PTHR15410:SF2">
    <property type="entry name" value="HIRA-INTERACTING PROTEIN 3"/>
    <property type="match status" value="1"/>
</dbReference>
<evidence type="ECO:0000256" key="3">
    <source>
        <dbReference type="ARBA" id="ARBA00023242"/>
    </source>
</evidence>
<evidence type="ECO:0000256" key="4">
    <source>
        <dbReference type="SAM" id="MobiDB-lite"/>
    </source>
</evidence>
<dbReference type="SMART" id="SM01082">
    <property type="entry name" value="CHZ"/>
    <property type="match status" value="1"/>
</dbReference>
<dbReference type="AlphaFoldDB" id="A0A1J3FD26"/>
<accession>A0A1J3FD26</accession>
<feature type="compositionally biased region" description="Basic and acidic residues" evidence="4">
    <location>
        <begin position="62"/>
        <end position="74"/>
    </location>
</feature>
<feature type="region of interest" description="Disordered" evidence="4">
    <location>
        <begin position="58"/>
        <end position="162"/>
    </location>
</feature>
<feature type="domain" description="Histone chaperone" evidence="5">
    <location>
        <begin position="232"/>
        <end position="267"/>
    </location>
</feature>
<dbReference type="GO" id="GO:0005634">
    <property type="term" value="C:nucleus"/>
    <property type="evidence" value="ECO:0007669"/>
    <property type="project" value="UniProtKB-SubCell"/>
</dbReference>
<dbReference type="EMBL" id="GEVK01013244">
    <property type="protein sequence ID" value="JAU39588.1"/>
    <property type="molecule type" value="Transcribed_RNA"/>
</dbReference>
<sequence>MSDIKRALRKRASYIKDSAETLTLLSLRRILDQDLNLERKSLDSFKKFISKELDEVLQIPDAPKRSTKPTEKKVKSTPSKELGSDENSESDAEDDMDDEEVAVEKTETRKRKCGNGELVPGKKKAKRIETDSEDDSDAGDDSEMMASNGRSQKPLKIKEAATPVNGKGVEHLKSVIKSCGMSVPPVIYRKVKKAPEEKREATLIEELEQLLAKEGLSSDPSEKEMKEVKKKKDILKELEGIDTSNIISSSRRRSTASFVPPPNAEDSERERE</sequence>